<dbReference type="REBASE" id="456854">
    <property type="entry name" value="M2.AspRifORF1425P"/>
</dbReference>
<feature type="domain" description="DNA methylase adenine-specific" evidence="9">
    <location>
        <begin position="145"/>
        <end position="453"/>
    </location>
</feature>
<organism evidence="11 12">
    <name type="scientific">Phototrophicus methaneseepsis</name>
    <dbReference type="NCBI Taxonomy" id="2710758"/>
    <lineage>
        <taxon>Bacteria</taxon>
        <taxon>Bacillati</taxon>
        <taxon>Chloroflexota</taxon>
        <taxon>Candidatus Thermofontia</taxon>
        <taxon>Phototrophicales</taxon>
        <taxon>Phototrophicaceae</taxon>
        <taxon>Phototrophicus</taxon>
    </lineage>
</organism>
<evidence type="ECO:0000256" key="4">
    <source>
        <dbReference type="ARBA" id="ARBA00022679"/>
    </source>
</evidence>
<dbReference type="RefSeq" id="WP_195171135.1">
    <property type="nucleotide sequence ID" value="NZ_CP062983.1"/>
</dbReference>
<evidence type="ECO:0000256" key="5">
    <source>
        <dbReference type="ARBA" id="ARBA00022691"/>
    </source>
</evidence>
<dbReference type="PRINTS" id="PR00507">
    <property type="entry name" value="N12N6MTFRASE"/>
</dbReference>
<evidence type="ECO:0000259" key="10">
    <source>
        <dbReference type="Pfam" id="PF12161"/>
    </source>
</evidence>
<dbReference type="KEGG" id="pmet:G4Y79_01430"/>
<evidence type="ECO:0000256" key="3">
    <source>
        <dbReference type="ARBA" id="ARBA00022603"/>
    </source>
</evidence>
<feature type="domain" description="N6 adenine-specific DNA methyltransferase N-terminal" evidence="10">
    <location>
        <begin position="11"/>
        <end position="134"/>
    </location>
</feature>
<comment type="similarity">
    <text evidence="1">Belongs to the N(4)/N(6)-methyltransferase family.</text>
</comment>
<evidence type="ECO:0000256" key="7">
    <source>
        <dbReference type="ARBA" id="ARBA00047942"/>
    </source>
</evidence>
<proteinExistence type="inferred from homology"/>
<dbReference type="PANTHER" id="PTHR42933:SF3">
    <property type="entry name" value="TYPE I RESTRICTION ENZYME MJAVIII METHYLASE SUBUNIT"/>
    <property type="match status" value="1"/>
</dbReference>
<evidence type="ECO:0000259" key="9">
    <source>
        <dbReference type="Pfam" id="PF02384"/>
    </source>
</evidence>
<evidence type="ECO:0000313" key="11">
    <source>
        <dbReference type="EMBL" id="QPC83066.1"/>
    </source>
</evidence>
<dbReference type="Pfam" id="PF12161">
    <property type="entry name" value="HsdM_N"/>
    <property type="match status" value="1"/>
</dbReference>
<dbReference type="Proteomes" id="UP000594468">
    <property type="component" value="Chromosome"/>
</dbReference>
<dbReference type="Pfam" id="PF02384">
    <property type="entry name" value="N6_Mtase"/>
    <property type="match status" value="1"/>
</dbReference>
<evidence type="ECO:0000313" key="12">
    <source>
        <dbReference type="Proteomes" id="UP000594468"/>
    </source>
</evidence>
<dbReference type="InterPro" id="IPR003356">
    <property type="entry name" value="DNA_methylase_A-5"/>
</dbReference>
<dbReference type="Gene3D" id="1.20.1260.30">
    <property type="match status" value="1"/>
</dbReference>
<dbReference type="AlphaFoldDB" id="A0A7S8E9Y1"/>
<dbReference type="PANTHER" id="PTHR42933">
    <property type="entry name" value="SLR6095 PROTEIN"/>
    <property type="match status" value="1"/>
</dbReference>
<keyword evidence="12" id="KW-1185">Reference proteome</keyword>
<dbReference type="InterPro" id="IPR022749">
    <property type="entry name" value="D12N6_MeTrfase_N"/>
</dbReference>
<evidence type="ECO:0000256" key="1">
    <source>
        <dbReference type="ARBA" id="ARBA00006594"/>
    </source>
</evidence>
<dbReference type="GO" id="GO:0009007">
    <property type="term" value="F:site-specific DNA-methyltransferase (adenine-specific) activity"/>
    <property type="evidence" value="ECO:0007669"/>
    <property type="project" value="UniProtKB-EC"/>
</dbReference>
<dbReference type="GO" id="GO:0009307">
    <property type="term" value="P:DNA restriction-modification system"/>
    <property type="evidence" value="ECO:0007669"/>
    <property type="project" value="UniProtKB-KW"/>
</dbReference>
<keyword evidence="6" id="KW-0680">Restriction system</keyword>
<dbReference type="InterPro" id="IPR029063">
    <property type="entry name" value="SAM-dependent_MTases_sf"/>
</dbReference>
<keyword evidence="4 11" id="KW-0808">Transferase</keyword>
<name>A0A7S8E9Y1_9CHLR</name>
<dbReference type="EMBL" id="CP062983">
    <property type="protein sequence ID" value="QPC83066.1"/>
    <property type="molecule type" value="Genomic_DNA"/>
</dbReference>
<dbReference type="Gene3D" id="3.40.50.150">
    <property type="entry name" value="Vaccinia Virus protein VP39"/>
    <property type="match status" value="1"/>
</dbReference>
<dbReference type="InterPro" id="IPR051537">
    <property type="entry name" value="DNA_Adenine_Mtase"/>
</dbReference>
<feature type="region of interest" description="Disordered" evidence="8">
    <location>
        <begin position="492"/>
        <end position="521"/>
    </location>
</feature>
<dbReference type="InterPro" id="IPR002052">
    <property type="entry name" value="DNA_methylase_N6_adenine_CS"/>
</dbReference>
<dbReference type="GO" id="GO:0032259">
    <property type="term" value="P:methylation"/>
    <property type="evidence" value="ECO:0007669"/>
    <property type="project" value="UniProtKB-KW"/>
</dbReference>
<keyword evidence="3 11" id="KW-0489">Methyltransferase</keyword>
<dbReference type="GO" id="GO:0003677">
    <property type="term" value="F:DNA binding"/>
    <property type="evidence" value="ECO:0007669"/>
    <property type="project" value="InterPro"/>
</dbReference>
<evidence type="ECO:0000256" key="6">
    <source>
        <dbReference type="ARBA" id="ARBA00022747"/>
    </source>
</evidence>
<gene>
    <name evidence="11" type="ORF">G4Y79_01430</name>
</gene>
<evidence type="ECO:0000256" key="2">
    <source>
        <dbReference type="ARBA" id="ARBA00011900"/>
    </source>
</evidence>
<dbReference type="InterPro" id="IPR038333">
    <property type="entry name" value="T1MK-like_N_sf"/>
</dbReference>
<feature type="compositionally biased region" description="Basic and acidic residues" evidence="8">
    <location>
        <begin position="507"/>
        <end position="521"/>
    </location>
</feature>
<accession>A0A7S8E9Y1</accession>
<protein>
    <recommendedName>
        <fullName evidence="2">site-specific DNA-methyltransferase (adenine-specific)</fullName>
        <ecNumber evidence="2">2.1.1.72</ecNumber>
    </recommendedName>
</protein>
<evidence type="ECO:0000256" key="8">
    <source>
        <dbReference type="SAM" id="MobiDB-lite"/>
    </source>
</evidence>
<reference evidence="11 12" key="1">
    <citation type="submission" date="2020-02" db="EMBL/GenBank/DDBJ databases">
        <authorList>
            <person name="Zheng R.K."/>
            <person name="Sun C.M."/>
        </authorList>
    </citation>
    <scope>NUCLEOTIDE SEQUENCE [LARGE SCALE GENOMIC DNA]</scope>
    <source>
        <strain evidence="12">rifampicinis</strain>
    </source>
</reference>
<dbReference type="GO" id="GO:0008170">
    <property type="term" value="F:N-methyltransferase activity"/>
    <property type="evidence" value="ECO:0007669"/>
    <property type="project" value="InterPro"/>
</dbReference>
<dbReference type="PROSITE" id="PS00092">
    <property type="entry name" value="N6_MTASE"/>
    <property type="match status" value="1"/>
</dbReference>
<sequence>MTTPTITQSELENYLWGAATLLRGYIDAGDYKQFIFPLLFFKRLCDVYDEEAEHAKADHGAVFREDHWLELEIPDGSHWDDVRQQATNVGMAIQSAMRTIESTNQELFGIFGDAPWTNKQRLSDATLRDLIEHFSTQELSLSRVSEDMLGQAYEYLIKKFADDSGHTAAEFYTNRTVVQLMTRLLEPQTGESVYDPTCGSGGMLLATAMELREQGKEFRNLRLYGQEINLITSAMARMNLFMHGFEDFEIIRGNTLSNPYFIRDDELRQFDIILANPPYSIKQWDRDAWVNDSFGRNFLGVPPQGRADYAFLQHILKSLKPMSGRAAILFPHGVLFREEERDMRTRLVEDFDLVECVIGLGPNLFYNSPMEACIMICRRNKDSKRQNHILFINALDLVTRRQAQSFLEPEHIEEIVQAYRQFEDIENFAKVVKVDEILKNRGSLSIQLYVRSSLSDNEDERPLDAVIEDWQTSSKNLRQSMSELFKKLEYKPETDQSSKNGVAPKNMIEEIRDTNSEKVEE</sequence>
<dbReference type="SUPFAM" id="SSF53335">
    <property type="entry name" value="S-adenosyl-L-methionine-dependent methyltransferases"/>
    <property type="match status" value="1"/>
</dbReference>
<dbReference type="EC" id="2.1.1.72" evidence="2"/>
<comment type="catalytic activity">
    <reaction evidence="7">
        <text>a 2'-deoxyadenosine in DNA + S-adenosyl-L-methionine = an N(6)-methyl-2'-deoxyadenosine in DNA + S-adenosyl-L-homocysteine + H(+)</text>
        <dbReference type="Rhea" id="RHEA:15197"/>
        <dbReference type="Rhea" id="RHEA-COMP:12418"/>
        <dbReference type="Rhea" id="RHEA-COMP:12419"/>
        <dbReference type="ChEBI" id="CHEBI:15378"/>
        <dbReference type="ChEBI" id="CHEBI:57856"/>
        <dbReference type="ChEBI" id="CHEBI:59789"/>
        <dbReference type="ChEBI" id="CHEBI:90615"/>
        <dbReference type="ChEBI" id="CHEBI:90616"/>
        <dbReference type="EC" id="2.1.1.72"/>
    </reaction>
</comment>
<keyword evidence="5" id="KW-0949">S-adenosyl-L-methionine</keyword>